<keyword evidence="1" id="KW-1133">Transmembrane helix</keyword>
<feature type="transmembrane region" description="Helical" evidence="1">
    <location>
        <begin position="12"/>
        <end position="31"/>
    </location>
</feature>
<evidence type="ECO:0000313" key="2">
    <source>
        <dbReference type="EMBL" id="CBI04596.1"/>
    </source>
</evidence>
<dbReference type="EMBL" id="CABP01000073">
    <property type="protein sequence ID" value="CBI04596.1"/>
    <property type="molecule type" value="Genomic_DNA"/>
</dbReference>
<comment type="caution">
    <text evidence="2">The sequence shown here is derived from an EMBL/GenBank/DDBJ whole genome shotgun (WGS) entry which is preliminary data.</text>
</comment>
<keyword evidence="1" id="KW-0812">Transmembrane</keyword>
<organism evidence="2">
    <name type="scientific">mine drainage metagenome</name>
    <dbReference type="NCBI Taxonomy" id="410659"/>
    <lineage>
        <taxon>unclassified sequences</taxon>
        <taxon>metagenomes</taxon>
        <taxon>ecological metagenomes</taxon>
    </lineage>
</organism>
<keyword evidence="1" id="KW-0472">Membrane</keyword>
<protein>
    <submittedName>
        <fullName evidence="2">Uncharacterized protein</fullName>
    </submittedName>
</protein>
<proteinExistence type="predicted"/>
<name>E6QBM0_9ZZZZ</name>
<accession>E6QBM0</accession>
<reference evidence="2" key="1">
    <citation type="submission" date="2009-10" db="EMBL/GenBank/DDBJ databases">
        <title>Diversity of trophic interactions inside an arsenic-rich microbial ecosystem.</title>
        <authorList>
            <person name="Bertin P.N."/>
            <person name="Heinrich-Salmeron A."/>
            <person name="Pelletier E."/>
            <person name="Goulhen-Chollet F."/>
            <person name="Arsene-Ploetze F."/>
            <person name="Gallien S."/>
            <person name="Calteau A."/>
            <person name="Vallenet D."/>
            <person name="Casiot C."/>
            <person name="Chane-Woon-Ming B."/>
            <person name="Giloteaux L."/>
            <person name="Barakat M."/>
            <person name="Bonnefoy V."/>
            <person name="Bruneel O."/>
            <person name="Chandler M."/>
            <person name="Cleiss J."/>
            <person name="Duran R."/>
            <person name="Elbaz-Poulichet F."/>
            <person name="Fonknechten N."/>
            <person name="Lauga B."/>
            <person name="Mornico D."/>
            <person name="Ortet P."/>
            <person name="Schaeffer C."/>
            <person name="Siguier P."/>
            <person name="Alexander Thil Smith A."/>
            <person name="Van Dorsselaer A."/>
            <person name="Weissenbach J."/>
            <person name="Medigue C."/>
            <person name="Le Paslier D."/>
        </authorList>
    </citation>
    <scope>NUCLEOTIDE SEQUENCE</scope>
</reference>
<gene>
    <name evidence="2" type="ORF">CARN5_1965</name>
</gene>
<dbReference type="AlphaFoldDB" id="E6QBM0"/>
<evidence type="ECO:0000256" key="1">
    <source>
        <dbReference type="SAM" id="Phobius"/>
    </source>
</evidence>
<sequence length="71" mass="7882">MIPESGSRKPVLALHDLLLFFVSYMIMLVYVSDSLEVWQDLAYTYAVGREAVGCPMLRFASPCSACCEEAS</sequence>